<evidence type="ECO:0000313" key="4">
    <source>
        <dbReference type="Proteomes" id="UP000054988"/>
    </source>
</evidence>
<sequence length="519" mass="57411">MLKRRSIESESGLVQSSFAFCIIFILVALVQGVFSIIILTRRRQQASFHRLPFILILLACLTLVVDYALEVTSLIVKPDMDYIENISTPSIRLGKAAFIIHPIVQQLRDVFLLSSLLAILDRQRLLFHRDVLFTLFSSHKKRFLDITILGGTLMVIVIVAILGAVYTPFVDDPVTFSVYMGMKHVYTVSYVILSLNVLCTTLFLWDRMCKVEGFRDPIVNTVLLEIVCPIISVLTIFIVAVDVLSSSNGFRVPFNPQVFLLVVVIVEGLSYCGLISAVLSLHGKMLESVPRGTINVYYRASLAGMNDAAIDQVSVAVNSAFSPQYETIFGCAVGRVVRFLIKALRIVQQRTSDSTMCRSEQERAGRQAVREAKAVLKAAKREAKQDKKKARREARIARRDRKLERKRLKHESSASTLTDTSELKPGGSPPTYAEAMSDAVQPKIIESGHDNGLSFAKCAQGDHQRKSKYGCTGIVAASCLFPVGLVWMYLDREISAEPAGGGATVNESALTDALSERSP</sequence>
<evidence type="ECO:0000256" key="1">
    <source>
        <dbReference type="SAM" id="MobiDB-lite"/>
    </source>
</evidence>
<gene>
    <name evidence="3" type="ORF">WG66_14293</name>
</gene>
<keyword evidence="2" id="KW-1133">Transmembrane helix</keyword>
<name>A0A0W0FAA1_MONRR</name>
<feature type="transmembrane region" description="Helical" evidence="2">
    <location>
        <begin position="217"/>
        <end position="238"/>
    </location>
</feature>
<feature type="transmembrane region" description="Helical" evidence="2">
    <location>
        <begin position="51"/>
        <end position="76"/>
    </location>
</feature>
<organism evidence="3 4">
    <name type="scientific">Moniliophthora roreri</name>
    <name type="common">Frosty pod rot fungus</name>
    <name type="synonym">Monilia roreri</name>
    <dbReference type="NCBI Taxonomy" id="221103"/>
    <lineage>
        <taxon>Eukaryota</taxon>
        <taxon>Fungi</taxon>
        <taxon>Dikarya</taxon>
        <taxon>Basidiomycota</taxon>
        <taxon>Agaricomycotina</taxon>
        <taxon>Agaricomycetes</taxon>
        <taxon>Agaricomycetidae</taxon>
        <taxon>Agaricales</taxon>
        <taxon>Marasmiineae</taxon>
        <taxon>Marasmiaceae</taxon>
        <taxon>Moniliophthora</taxon>
    </lineage>
</organism>
<comment type="caution">
    <text evidence="3">The sequence shown here is derived from an EMBL/GenBank/DDBJ whole genome shotgun (WGS) entry which is preliminary data.</text>
</comment>
<feature type="region of interest" description="Disordered" evidence="1">
    <location>
        <begin position="498"/>
        <end position="519"/>
    </location>
</feature>
<keyword evidence="2" id="KW-0812">Transmembrane</keyword>
<feature type="transmembrane region" description="Helical" evidence="2">
    <location>
        <begin position="12"/>
        <end position="39"/>
    </location>
</feature>
<keyword evidence="2" id="KW-0472">Membrane</keyword>
<dbReference type="AlphaFoldDB" id="A0A0W0FAA1"/>
<accession>A0A0W0FAA1</accession>
<feature type="region of interest" description="Disordered" evidence="1">
    <location>
        <begin position="379"/>
        <end position="434"/>
    </location>
</feature>
<evidence type="ECO:0000256" key="2">
    <source>
        <dbReference type="SAM" id="Phobius"/>
    </source>
</evidence>
<reference evidence="3 4" key="1">
    <citation type="submission" date="2015-12" db="EMBL/GenBank/DDBJ databases">
        <title>Draft genome sequence of Moniliophthora roreri, the causal agent of frosty pod rot of cacao.</title>
        <authorList>
            <person name="Aime M.C."/>
            <person name="Diaz-Valderrama J.R."/>
            <person name="Kijpornyongpan T."/>
            <person name="Phillips-Mora W."/>
        </authorList>
    </citation>
    <scope>NUCLEOTIDE SEQUENCE [LARGE SCALE GENOMIC DNA]</scope>
    <source>
        <strain evidence="3 4">MCA 2952</strain>
    </source>
</reference>
<evidence type="ECO:0000313" key="3">
    <source>
        <dbReference type="EMBL" id="KTB33156.1"/>
    </source>
</evidence>
<protein>
    <submittedName>
        <fullName evidence="3">Uncharacterized protein</fullName>
    </submittedName>
</protein>
<feature type="transmembrane region" description="Helical" evidence="2">
    <location>
        <begin position="258"/>
        <end position="281"/>
    </location>
</feature>
<feature type="transmembrane region" description="Helical" evidence="2">
    <location>
        <begin position="143"/>
        <end position="166"/>
    </location>
</feature>
<dbReference type="Proteomes" id="UP000054988">
    <property type="component" value="Unassembled WGS sequence"/>
</dbReference>
<dbReference type="EMBL" id="LATX01002190">
    <property type="protein sequence ID" value="KTB33156.1"/>
    <property type="molecule type" value="Genomic_DNA"/>
</dbReference>
<feature type="compositionally biased region" description="Basic and acidic residues" evidence="1">
    <location>
        <begin position="393"/>
        <end position="403"/>
    </location>
</feature>
<proteinExistence type="predicted"/>
<feature type="transmembrane region" description="Helical" evidence="2">
    <location>
        <begin position="469"/>
        <end position="490"/>
    </location>
</feature>
<feature type="transmembrane region" description="Helical" evidence="2">
    <location>
        <begin position="186"/>
        <end position="205"/>
    </location>
</feature>